<dbReference type="AlphaFoldDB" id="A0A1U9NPU9"/>
<protein>
    <submittedName>
        <fullName evidence="2">Putative S-adenosylmethionine-dependent methyltransferase/MSMEI_2290</fullName>
        <ecNumber evidence="2">2.1.1.-</ecNumber>
    </submittedName>
</protein>
<keyword evidence="2" id="KW-0489">Methyltransferase</keyword>
<dbReference type="InterPro" id="IPR013216">
    <property type="entry name" value="Methyltransf_11"/>
</dbReference>
<dbReference type="SUPFAM" id="SSF53335">
    <property type="entry name" value="S-adenosyl-L-methionine-dependent methyltransferases"/>
    <property type="match status" value="1"/>
</dbReference>
<dbReference type="GO" id="GO:0008757">
    <property type="term" value="F:S-adenosylmethionine-dependent methyltransferase activity"/>
    <property type="evidence" value="ECO:0007669"/>
    <property type="project" value="InterPro"/>
</dbReference>
<keyword evidence="3" id="KW-1185">Reference proteome</keyword>
<evidence type="ECO:0000313" key="3">
    <source>
        <dbReference type="Proteomes" id="UP000189674"/>
    </source>
</evidence>
<dbReference type="Gene3D" id="3.40.50.150">
    <property type="entry name" value="Vaccinia Virus protein VP39"/>
    <property type="match status" value="1"/>
</dbReference>
<reference evidence="3" key="1">
    <citation type="submission" date="2017-02" db="EMBL/GenBank/DDBJ databases">
        <title>Comparative genomics and description of representatives of a novel lineage of planctomycetes thriving in anoxic sediments.</title>
        <authorList>
            <person name="Spring S."/>
            <person name="Bunk B."/>
            <person name="Sproer C."/>
        </authorList>
    </citation>
    <scope>NUCLEOTIDE SEQUENCE [LARGE SCALE GENOMIC DNA]</scope>
    <source>
        <strain evidence="3">ST-NAGAB-D1</strain>
    </source>
</reference>
<dbReference type="STRING" id="1936003.STSP2_02824"/>
<dbReference type="EC" id="2.1.1.-" evidence="2"/>
<evidence type="ECO:0000259" key="1">
    <source>
        <dbReference type="Pfam" id="PF08241"/>
    </source>
</evidence>
<dbReference type="OrthoDB" id="282790at2"/>
<gene>
    <name evidence="2" type="ORF">STSP2_02824</name>
</gene>
<dbReference type="GO" id="GO:0032259">
    <property type="term" value="P:methylation"/>
    <property type="evidence" value="ECO:0007669"/>
    <property type="project" value="UniProtKB-KW"/>
</dbReference>
<dbReference type="EMBL" id="CP019791">
    <property type="protein sequence ID" value="AQT69630.1"/>
    <property type="molecule type" value="Genomic_DNA"/>
</dbReference>
<dbReference type="Proteomes" id="UP000189674">
    <property type="component" value="Chromosome"/>
</dbReference>
<dbReference type="InterPro" id="IPR029063">
    <property type="entry name" value="SAM-dependent_MTases_sf"/>
</dbReference>
<keyword evidence="2" id="KW-0808">Transferase</keyword>
<dbReference type="PANTHER" id="PTHR43861">
    <property type="entry name" value="TRANS-ACONITATE 2-METHYLTRANSFERASE-RELATED"/>
    <property type="match status" value="1"/>
</dbReference>
<dbReference type="Pfam" id="PF08241">
    <property type="entry name" value="Methyltransf_11"/>
    <property type="match status" value="1"/>
</dbReference>
<evidence type="ECO:0000313" key="2">
    <source>
        <dbReference type="EMBL" id="AQT69630.1"/>
    </source>
</evidence>
<proteinExistence type="predicted"/>
<dbReference type="RefSeq" id="WP_146663298.1">
    <property type="nucleotide sequence ID" value="NZ_CP019791.1"/>
</dbReference>
<sequence length="245" mass="27876">MSQKESKLEEDLQGQQRFYENTWEKGLAKGKKQRGDLQSNLSFLEKTGLLEKPCKILEIGCGIGSVVSRLSEQGHDAEGVDISETAIRYGREEYPGVKLNVQAAEKLPFADGSFDLVLSFDLFEHISEIDLHIEQVKRVLRNGGYYLFETPNKYSNALFETISSRSLRWKRFHPSLHSPGQLKKRLEKHGFGVSFVKISPVNDYNIIKVRRVFGGAAAKLFSSIGFRRLPLFMQTNLYVAARKEE</sequence>
<dbReference type="KEGG" id="alus:STSP2_02824"/>
<feature type="domain" description="Methyltransferase type 11" evidence="1">
    <location>
        <begin position="57"/>
        <end position="148"/>
    </location>
</feature>
<accession>A0A1U9NPU9</accession>
<organism evidence="2 3">
    <name type="scientific">Anaerohalosphaera lusitana</name>
    <dbReference type="NCBI Taxonomy" id="1936003"/>
    <lineage>
        <taxon>Bacteria</taxon>
        <taxon>Pseudomonadati</taxon>
        <taxon>Planctomycetota</taxon>
        <taxon>Phycisphaerae</taxon>
        <taxon>Sedimentisphaerales</taxon>
        <taxon>Anaerohalosphaeraceae</taxon>
        <taxon>Anaerohalosphaera</taxon>
    </lineage>
</organism>
<name>A0A1U9NPU9_9BACT</name>
<dbReference type="CDD" id="cd02440">
    <property type="entry name" value="AdoMet_MTases"/>
    <property type="match status" value="1"/>
</dbReference>